<sequence>MSSDKLESFHIRFIGKNYCAWEFQFKLFVKGKELWGHINGSNLAPRDAEALSKWEIKDAWVMTWILSLVEPHFVLNLRPYKTVAAMWNYLHTIYNQDNSVRRFQLEYEMANFTQGSLSIEEYFSGFQTRWTDYSDIVYANVPAAALSTVQTVHATSKRDQFLMKLQPDFEIAWSNLMNRHLVPSLDACLSELLRKEQRIHRGGIRVEICVLSSALVVKILVTLLGIIPRISVTTGIAYHVSTNASSFVALLVASSVIPIPAPTVLANPNTLTPEMVQQMIISAFGLLVALLGFTSSELRLKFFQSLSIFLYLLRLNSLPASRYHALILAENTCLMSFKTFFKAKESFLNVLVIRHHKKMVLLRGKISTFLMWFKPGFVYERRSRHEFGSTSSMPPSDLDSAPDPALTSTTLRWSTRLSQPPGWYGFFSHCWQNVMQVGLQALEENHTWDIVPRSPTVKPIGRKWVFSGKLHSDGSLDPYKARLVAMGNKQEFRVDYEETFAPIAKMTTVRTILVIVASQSWQLHQMDVKNVFLHGDLQEEIYMKLPSGMTNSSPHDVCKLKRSLYGLKQAPQDWFEKFRNTILSFSFTQSQYDSSLFFHTSALGIILLLVYVDDIIIIGTDYGLITKLQRIISIFKITLVGLEDTSSVDTPMEANVKYRKHEGDLLDDLTLYRRLVGSLIYLTTTRPDISYAVHQKQDRVSKSSTKAKYCAMSTACSEIVWLRGLLEELRFPQTTSTPLHADNTNAIQIATNPIFHECTKHIEVDCHSIRDTLESRVISLPYISSDLQVADIVIKAFTRQQHQFLVGKLLLVDLPTSI</sequence>
<feature type="transmembrane region" description="Helical" evidence="1">
    <location>
        <begin position="204"/>
        <end position="227"/>
    </location>
</feature>
<evidence type="ECO:0000256" key="1">
    <source>
        <dbReference type="SAM" id="Phobius"/>
    </source>
</evidence>
<accession>A0A438JQW2</accession>
<dbReference type="CDD" id="cd09272">
    <property type="entry name" value="RNase_HI_RT_Ty1"/>
    <property type="match status" value="1"/>
</dbReference>
<dbReference type="AlphaFoldDB" id="A0A438JQW2"/>
<evidence type="ECO:0000313" key="3">
    <source>
        <dbReference type="EMBL" id="RVX11339.1"/>
    </source>
</evidence>
<dbReference type="PANTHER" id="PTHR11439:SF497">
    <property type="entry name" value="CYSTEINE-RICH RLK (RECEPTOR-LIKE PROTEIN KINASE) 8"/>
    <property type="match status" value="1"/>
</dbReference>
<keyword evidence="1" id="KW-0472">Membrane</keyword>
<dbReference type="InterPro" id="IPR013103">
    <property type="entry name" value="RVT_2"/>
</dbReference>
<feature type="domain" description="Reverse transcriptase Ty1/copia-type" evidence="2">
    <location>
        <begin position="445"/>
        <end position="636"/>
    </location>
</feature>
<evidence type="ECO:0000259" key="2">
    <source>
        <dbReference type="Pfam" id="PF07727"/>
    </source>
</evidence>
<comment type="caution">
    <text evidence="3">The sequence shown here is derived from an EMBL/GenBank/DDBJ whole genome shotgun (WGS) entry which is preliminary data.</text>
</comment>
<evidence type="ECO:0000313" key="4">
    <source>
        <dbReference type="Proteomes" id="UP000288805"/>
    </source>
</evidence>
<keyword evidence="1" id="KW-0812">Transmembrane</keyword>
<dbReference type="Pfam" id="PF07727">
    <property type="entry name" value="RVT_2"/>
    <property type="match status" value="1"/>
</dbReference>
<feature type="transmembrane region" description="Helical" evidence="1">
    <location>
        <begin position="596"/>
        <end position="620"/>
    </location>
</feature>
<proteinExistence type="predicted"/>
<feature type="transmembrane region" description="Helical" evidence="1">
    <location>
        <begin position="279"/>
        <end position="296"/>
    </location>
</feature>
<dbReference type="SUPFAM" id="SSF56672">
    <property type="entry name" value="DNA/RNA polymerases"/>
    <property type="match status" value="1"/>
</dbReference>
<reference evidence="3 4" key="1">
    <citation type="journal article" date="2018" name="PLoS Genet.">
        <title>Population sequencing reveals clonal diversity and ancestral inbreeding in the grapevine cultivar Chardonnay.</title>
        <authorList>
            <person name="Roach M.J."/>
            <person name="Johnson D.L."/>
            <person name="Bohlmann J."/>
            <person name="van Vuuren H.J."/>
            <person name="Jones S.J."/>
            <person name="Pretorius I.S."/>
            <person name="Schmidt S.A."/>
            <person name="Borneman A.R."/>
        </authorList>
    </citation>
    <scope>NUCLEOTIDE SEQUENCE [LARGE SCALE GENOMIC DNA]</scope>
    <source>
        <strain evidence="4">cv. Chardonnay</strain>
        <tissue evidence="3">Leaf</tissue>
    </source>
</reference>
<gene>
    <name evidence="3" type="primary">RE1_603</name>
    <name evidence="3" type="ORF">CK203_019630</name>
</gene>
<dbReference type="Proteomes" id="UP000288805">
    <property type="component" value="Unassembled WGS sequence"/>
</dbReference>
<organism evidence="3 4">
    <name type="scientific">Vitis vinifera</name>
    <name type="common">Grape</name>
    <dbReference type="NCBI Taxonomy" id="29760"/>
    <lineage>
        <taxon>Eukaryota</taxon>
        <taxon>Viridiplantae</taxon>
        <taxon>Streptophyta</taxon>
        <taxon>Embryophyta</taxon>
        <taxon>Tracheophyta</taxon>
        <taxon>Spermatophyta</taxon>
        <taxon>Magnoliopsida</taxon>
        <taxon>eudicotyledons</taxon>
        <taxon>Gunneridae</taxon>
        <taxon>Pentapetalae</taxon>
        <taxon>rosids</taxon>
        <taxon>Vitales</taxon>
        <taxon>Vitaceae</taxon>
        <taxon>Viteae</taxon>
        <taxon>Vitis</taxon>
    </lineage>
</organism>
<feature type="transmembrane region" description="Helical" evidence="1">
    <location>
        <begin position="247"/>
        <end position="267"/>
    </location>
</feature>
<dbReference type="PANTHER" id="PTHR11439">
    <property type="entry name" value="GAG-POL-RELATED RETROTRANSPOSON"/>
    <property type="match status" value="1"/>
</dbReference>
<keyword evidence="1" id="KW-1133">Transmembrane helix</keyword>
<dbReference type="InterPro" id="IPR043502">
    <property type="entry name" value="DNA/RNA_pol_sf"/>
</dbReference>
<dbReference type="EMBL" id="QGNW01000031">
    <property type="protein sequence ID" value="RVX11339.1"/>
    <property type="molecule type" value="Genomic_DNA"/>
</dbReference>
<protein>
    <submittedName>
        <fullName evidence="3">Retrovirus-related Pol polyprotein from transposon RE1</fullName>
    </submittedName>
</protein>
<name>A0A438JQW2_VITVI</name>